<dbReference type="Pfam" id="PF00400">
    <property type="entry name" value="WD40"/>
    <property type="match status" value="7"/>
</dbReference>
<evidence type="ECO:0000256" key="4">
    <source>
        <dbReference type="ARBA" id="ARBA00022737"/>
    </source>
</evidence>
<feature type="repeat" description="WD" evidence="6">
    <location>
        <begin position="59"/>
        <end position="100"/>
    </location>
</feature>
<keyword evidence="4" id="KW-0677">Repeat</keyword>
<evidence type="ECO:0000256" key="1">
    <source>
        <dbReference type="ARBA" id="ARBA00004496"/>
    </source>
</evidence>
<dbReference type="SMART" id="SM00320">
    <property type="entry name" value="WD40"/>
    <property type="match status" value="7"/>
</dbReference>
<proteinExistence type="inferred from homology"/>
<accession>A0ABR2WAR4</accession>
<evidence type="ECO:0000256" key="2">
    <source>
        <dbReference type="ARBA" id="ARBA00022490"/>
    </source>
</evidence>
<evidence type="ECO:0000256" key="3">
    <source>
        <dbReference type="ARBA" id="ARBA00022574"/>
    </source>
</evidence>
<keyword evidence="3 6" id="KW-0853">WD repeat</keyword>
<evidence type="ECO:0000313" key="8">
    <source>
        <dbReference type="Proteomes" id="UP001479436"/>
    </source>
</evidence>
<keyword evidence="2" id="KW-0963">Cytoplasm</keyword>
<evidence type="ECO:0000256" key="5">
    <source>
        <dbReference type="ARBA" id="ARBA00038145"/>
    </source>
</evidence>
<organism evidence="7 8">
    <name type="scientific">Basidiobolus ranarum</name>
    <dbReference type="NCBI Taxonomy" id="34480"/>
    <lineage>
        <taxon>Eukaryota</taxon>
        <taxon>Fungi</taxon>
        <taxon>Fungi incertae sedis</taxon>
        <taxon>Zoopagomycota</taxon>
        <taxon>Entomophthoromycotina</taxon>
        <taxon>Basidiobolomycetes</taxon>
        <taxon>Basidiobolales</taxon>
        <taxon>Basidiobolaceae</taxon>
        <taxon>Basidiobolus</taxon>
    </lineage>
</organism>
<dbReference type="Proteomes" id="UP001479436">
    <property type="component" value="Unassembled WGS sequence"/>
</dbReference>
<dbReference type="EMBL" id="JASJQH010006890">
    <property type="protein sequence ID" value="KAK9728805.1"/>
    <property type="molecule type" value="Genomic_DNA"/>
</dbReference>
<feature type="repeat" description="WD" evidence="6">
    <location>
        <begin position="269"/>
        <end position="301"/>
    </location>
</feature>
<evidence type="ECO:0000256" key="6">
    <source>
        <dbReference type="PROSITE-ProRule" id="PRU00221"/>
    </source>
</evidence>
<dbReference type="InterPro" id="IPR036322">
    <property type="entry name" value="WD40_repeat_dom_sf"/>
</dbReference>
<comment type="similarity">
    <text evidence="5">Belongs to the WD repeat MORG1 family.</text>
</comment>
<keyword evidence="8" id="KW-1185">Reference proteome</keyword>
<dbReference type="InterPro" id="IPR051980">
    <property type="entry name" value="WD_repeat_MORG1"/>
</dbReference>
<dbReference type="PROSITE" id="PS50294">
    <property type="entry name" value="WD_REPEATS_REGION"/>
    <property type="match status" value="4"/>
</dbReference>
<feature type="repeat" description="WD" evidence="6">
    <location>
        <begin position="101"/>
        <end position="133"/>
    </location>
</feature>
<dbReference type="InterPro" id="IPR020472">
    <property type="entry name" value="WD40_PAC1"/>
</dbReference>
<dbReference type="PROSITE" id="PS00678">
    <property type="entry name" value="WD_REPEATS_1"/>
    <property type="match status" value="1"/>
</dbReference>
<reference evidence="7 8" key="1">
    <citation type="submission" date="2023-04" db="EMBL/GenBank/DDBJ databases">
        <title>Genome of Basidiobolus ranarum AG-B5.</title>
        <authorList>
            <person name="Stajich J.E."/>
            <person name="Carter-House D."/>
            <person name="Gryganskyi A."/>
        </authorList>
    </citation>
    <scope>NUCLEOTIDE SEQUENCE [LARGE SCALE GENOMIC DNA]</scope>
    <source>
        <strain evidence="7 8">AG-B5</strain>
    </source>
</reference>
<dbReference type="CDD" id="cd00200">
    <property type="entry name" value="WD40"/>
    <property type="match status" value="1"/>
</dbReference>
<comment type="caution">
    <text evidence="7">The sequence shown here is derived from an EMBL/GenBank/DDBJ whole genome shotgun (WGS) entry which is preliminary data.</text>
</comment>
<dbReference type="InterPro" id="IPR015943">
    <property type="entry name" value="WD40/YVTN_repeat-like_dom_sf"/>
</dbReference>
<feature type="repeat" description="WD" evidence="6">
    <location>
        <begin position="17"/>
        <end position="58"/>
    </location>
</feature>
<evidence type="ECO:0000313" key="7">
    <source>
        <dbReference type="EMBL" id="KAK9728805.1"/>
    </source>
</evidence>
<dbReference type="InterPro" id="IPR001680">
    <property type="entry name" value="WD40_rpt"/>
</dbReference>
<comment type="subcellular location">
    <subcellularLocation>
        <location evidence="1">Cytoplasm</location>
    </subcellularLocation>
</comment>
<dbReference type="PRINTS" id="PR00320">
    <property type="entry name" value="GPROTEINBRPT"/>
</dbReference>
<feature type="repeat" description="WD" evidence="6">
    <location>
        <begin position="145"/>
        <end position="184"/>
    </location>
</feature>
<dbReference type="PANTHER" id="PTHR22842:SF3">
    <property type="entry name" value="WD REPEAT DOMAIN-CONTAINING PROTEIN 83"/>
    <property type="match status" value="1"/>
</dbReference>
<dbReference type="PROSITE" id="PS50082">
    <property type="entry name" value="WD_REPEATS_2"/>
    <property type="match status" value="6"/>
</dbReference>
<dbReference type="SUPFAM" id="SSF50978">
    <property type="entry name" value="WD40 repeat-like"/>
    <property type="match status" value="1"/>
</dbReference>
<feature type="repeat" description="WD" evidence="6">
    <location>
        <begin position="228"/>
        <end position="268"/>
    </location>
</feature>
<dbReference type="Gene3D" id="2.130.10.10">
    <property type="entry name" value="YVTN repeat-like/Quinoprotein amine dehydrogenase"/>
    <property type="match status" value="1"/>
</dbReference>
<dbReference type="InterPro" id="IPR019775">
    <property type="entry name" value="WD40_repeat_CS"/>
</dbReference>
<dbReference type="PANTHER" id="PTHR22842">
    <property type="entry name" value="WD40 REPEAT PROTEIN"/>
    <property type="match status" value="1"/>
</dbReference>
<sequence>MSGPKRSVLPKAVSIELVGHRGAIHSIKYNNQGEYCFSAGQDRQIKLWNPSTGKCIKTYEGHGWEVLDVSIASDNSKFTSCGGDKSVFLWDVTSGNVIRKFSGHFHRINCVDFNSEATVVASGSYDASVRLWDCRSSGRHAIQILEESKDSISSLQIKNHELVTGSVDGNIRVYDLRKGELRTDTVAQPVTSVCFSNDENCILASTLDDVIRLFDKESGALLNDFKGHVNHDYKIQSTLTNTDAYVVSGSEDGAIYIWDLLEGNSTQVLRKHTKVVTSVSYHPKAPKLLSASLDGSIYLWE</sequence>
<name>A0ABR2WAR4_9FUNG</name>
<protein>
    <submittedName>
        <fullName evidence="7">WD repeat-containing protein 83</fullName>
    </submittedName>
</protein>
<gene>
    <name evidence="7" type="primary">WDR83</name>
    <name evidence="7" type="ORF">K7432_000770</name>
</gene>